<name>A0A363D3E7_9BACT</name>
<keyword evidence="4" id="KW-1185">Reference proteome</keyword>
<dbReference type="RefSeq" id="WP_108558203.1">
    <property type="nucleotide sequence ID" value="NZ_MUXE01000003.1"/>
</dbReference>
<dbReference type="PROSITE" id="PS51257">
    <property type="entry name" value="PROKAR_LIPOPROTEIN"/>
    <property type="match status" value="1"/>
</dbReference>
<reference evidence="3 4" key="1">
    <citation type="submission" date="2017-02" db="EMBL/GenBank/DDBJ databases">
        <title>Arcobacter caeni sp. nov, a new Arcobacter species isolated from reclaimed water.</title>
        <authorList>
            <person name="Figueras M.J."/>
            <person name="Perez-Cataluna A."/>
            <person name="Salas-Masso N."/>
        </authorList>
    </citation>
    <scope>NUCLEOTIDE SEQUENCE [LARGE SCALE GENOMIC DNA]</scope>
    <source>
        <strain evidence="3 4">RW17-10</strain>
    </source>
</reference>
<dbReference type="Proteomes" id="UP000251135">
    <property type="component" value="Unassembled WGS sequence"/>
</dbReference>
<gene>
    <name evidence="3" type="ORF">B0174_03170</name>
</gene>
<evidence type="ECO:0000313" key="3">
    <source>
        <dbReference type="EMBL" id="PUE65841.1"/>
    </source>
</evidence>
<evidence type="ECO:0000313" key="4">
    <source>
        <dbReference type="Proteomes" id="UP000251135"/>
    </source>
</evidence>
<proteinExistence type="predicted"/>
<feature type="coiled-coil region" evidence="1">
    <location>
        <begin position="36"/>
        <end position="63"/>
    </location>
</feature>
<protein>
    <recommendedName>
        <fullName evidence="5">Lipoprotein</fullName>
    </recommendedName>
</protein>
<feature type="chain" id="PRO_5016561621" description="Lipoprotein" evidence="2">
    <location>
        <begin position="20"/>
        <end position="67"/>
    </location>
</feature>
<keyword evidence="1" id="KW-0175">Coiled coil</keyword>
<dbReference type="AlphaFoldDB" id="A0A363D3E7"/>
<evidence type="ECO:0000256" key="1">
    <source>
        <dbReference type="SAM" id="Coils"/>
    </source>
</evidence>
<keyword evidence="2" id="KW-0732">Signal</keyword>
<sequence>MSKFALLLSALFLIFGLSACTSKTQMEVKDSGSKDVSDLLRILIQKEKEINELNQKLEDCNNSKVKK</sequence>
<dbReference type="EMBL" id="MUXE01000003">
    <property type="protein sequence ID" value="PUE65841.1"/>
    <property type="molecule type" value="Genomic_DNA"/>
</dbReference>
<comment type="caution">
    <text evidence="3">The sequence shown here is derived from an EMBL/GenBank/DDBJ whole genome shotgun (WGS) entry which is preliminary data.</text>
</comment>
<organism evidence="3 4">
    <name type="scientific">Arcobacter caeni</name>
    <dbReference type="NCBI Taxonomy" id="1912877"/>
    <lineage>
        <taxon>Bacteria</taxon>
        <taxon>Pseudomonadati</taxon>
        <taxon>Campylobacterota</taxon>
        <taxon>Epsilonproteobacteria</taxon>
        <taxon>Campylobacterales</taxon>
        <taxon>Arcobacteraceae</taxon>
        <taxon>Arcobacter</taxon>
    </lineage>
</organism>
<dbReference type="OrthoDB" id="5348857at2"/>
<evidence type="ECO:0008006" key="5">
    <source>
        <dbReference type="Google" id="ProtNLM"/>
    </source>
</evidence>
<evidence type="ECO:0000256" key="2">
    <source>
        <dbReference type="SAM" id="SignalP"/>
    </source>
</evidence>
<feature type="signal peptide" evidence="2">
    <location>
        <begin position="1"/>
        <end position="19"/>
    </location>
</feature>
<accession>A0A363D3E7</accession>